<dbReference type="KEGG" id="apln:108744441"/>
<gene>
    <name evidence="14 15" type="primary">LOC108744441</name>
</gene>
<dbReference type="GO" id="GO:0005758">
    <property type="term" value="C:mitochondrial intermembrane space"/>
    <property type="evidence" value="ECO:0007669"/>
    <property type="project" value="UniProtKB-SubCell"/>
</dbReference>
<dbReference type="InterPro" id="IPR009069">
    <property type="entry name" value="Cys_alpha_HP_mot_SF"/>
</dbReference>
<name>A0A1W4XHU9_AGRPL</name>
<feature type="disulfide bond" evidence="12">
    <location>
        <begin position="37"/>
        <end position="50"/>
    </location>
</feature>
<dbReference type="Pfam" id="PF10200">
    <property type="entry name" value="Ndufs5"/>
    <property type="match status" value="1"/>
</dbReference>
<keyword evidence="7" id="KW-0999">Mitochondrion inner membrane</keyword>
<dbReference type="OrthoDB" id="9992197at2759"/>
<evidence type="ECO:0000256" key="10">
    <source>
        <dbReference type="ARBA" id="ARBA00023136"/>
    </source>
</evidence>
<keyword evidence="9" id="KW-0496">Mitochondrion</keyword>
<dbReference type="SUPFAM" id="SSF47072">
    <property type="entry name" value="Cysteine alpha-hairpin motif"/>
    <property type="match status" value="1"/>
</dbReference>
<comment type="function">
    <text evidence="1">Accessory subunit of the mitochondrial membrane respiratory chain NADH dehydrogenase (Complex I), that is believed not to be involved in catalysis. Complex I functions in the transfer of electrons from NADH to the respiratory chain. The immediate electron acceptor for the enzyme is believed to be ubiquinone.</text>
</comment>
<evidence type="ECO:0000256" key="3">
    <source>
        <dbReference type="ARBA" id="ARBA00004637"/>
    </source>
</evidence>
<dbReference type="RefSeq" id="XP_018335701.1">
    <property type="nucleotide sequence ID" value="XM_018480199.2"/>
</dbReference>
<evidence type="ECO:0000256" key="9">
    <source>
        <dbReference type="ARBA" id="ARBA00023128"/>
    </source>
</evidence>
<sequence>MSLSPFLRSPFTDLTPYMFTHQWYGRCANFEMKVINCLEAYGLDKGRIKCKDLISDFQECVGRHKEKARNLEMIRERIRQYKAGERTAENKYQKIPPRPDSF</sequence>
<evidence type="ECO:0000313" key="15">
    <source>
        <dbReference type="RefSeq" id="XP_018335701.1"/>
    </source>
</evidence>
<dbReference type="GO" id="GO:0005743">
    <property type="term" value="C:mitochondrial inner membrane"/>
    <property type="evidence" value="ECO:0007669"/>
    <property type="project" value="UniProtKB-SubCell"/>
</dbReference>
<evidence type="ECO:0000256" key="12">
    <source>
        <dbReference type="PIRSR" id="PIRSR619342-50"/>
    </source>
</evidence>
<organism evidence="13 15">
    <name type="scientific">Agrilus planipennis</name>
    <name type="common">Emerald ash borer</name>
    <name type="synonym">Agrilus marcopoli</name>
    <dbReference type="NCBI Taxonomy" id="224129"/>
    <lineage>
        <taxon>Eukaryota</taxon>
        <taxon>Metazoa</taxon>
        <taxon>Ecdysozoa</taxon>
        <taxon>Arthropoda</taxon>
        <taxon>Hexapoda</taxon>
        <taxon>Insecta</taxon>
        <taxon>Pterygota</taxon>
        <taxon>Neoptera</taxon>
        <taxon>Endopterygota</taxon>
        <taxon>Coleoptera</taxon>
        <taxon>Polyphaga</taxon>
        <taxon>Elateriformia</taxon>
        <taxon>Buprestoidea</taxon>
        <taxon>Buprestidae</taxon>
        <taxon>Agrilinae</taxon>
        <taxon>Agrilus</taxon>
    </lineage>
</organism>
<evidence type="ECO:0000256" key="4">
    <source>
        <dbReference type="ARBA" id="ARBA00007372"/>
    </source>
</evidence>
<accession>A0A1W4XHU9</accession>
<feature type="disulfide bond" evidence="12">
    <location>
        <begin position="27"/>
        <end position="60"/>
    </location>
</feature>
<keyword evidence="10" id="KW-0472">Membrane</keyword>
<evidence type="ECO:0000256" key="7">
    <source>
        <dbReference type="ARBA" id="ARBA00022792"/>
    </source>
</evidence>
<dbReference type="AlphaFoldDB" id="A0A1W4XHU9"/>
<comment type="subcellular location">
    <subcellularLocation>
        <location evidence="3">Mitochondrion inner membrane</location>
        <topology evidence="3">Peripheral membrane protein</topology>
    </subcellularLocation>
    <subcellularLocation>
        <location evidence="2">Mitochondrion intermembrane space</location>
    </subcellularLocation>
</comment>
<reference evidence="14 15" key="1">
    <citation type="submission" date="2025-04" db="UniProtKB">
        <authorList>
            <consortium name="RefSeq"/>
        </authorList>
    </citation>
    <scope>IDENTIFICATION</scope>
    <source>
        <tissue evidence="14 15">Entire body</tissue>
    </source>
</reference>
<protein>
    <submittedName>
        <fullName evidence="14 15">NADH dehydrogenase [ubiquinone] iron-sulfur protein 5</fullName>
    </submittedName>
</protein>
<evidence type="ECO:0000256" key="5">
    <source>
        <dbReference type="ARBA" id="ARBA00022448"/>
    </source>
</evidence>
<dbReference type="STRING" id="224129.A0A1W4XHU9"/>
<evidence type="ECO:0000256" key="11">
    <source>
        <dbReference type="ARBA" id="ARBA00023157"/>
    </source>
</evidence>
<proteinExistence type="inferred from homology"/>
<dbReference type="GeneID" id="108744441"/>
<keyword evidence="6" id="KW-0679">Respiratory chain</keyword>
<dbReference type="PANTHER" id="PTHR21268">
    <property type="entry name" value="NADH DEHYDROGENASE [UBIQUINONE] IRON-SULFUR PROTEIN 5"/>
    <property type="match status" value="1"/>
</dbReference>
<comment type="similarity">
    <text evidence="4">Belongs to the complex I NDUFS5 subunit family.</text>
</comment>
<evidence type="ECO:0000256" key="1">
    <source>
        <dbReference type="ARBA" id="ARBA00003195"/>
    </source>
</evidence>
<evidence type="ECO:0000256" key="2">
    <source>
        <dbReference type="ARBA" id="ARBA00004569"/>
    </source>
</evidence>
<evidence type="ECO:0000313" key="13">
    <source>
        <dbReference type="Proteomes" id="UP000192223"/>
    </source>
</evidence>
<evidence type="ECO:0000256" key="8">
    <source>
        <dbReference type="ARBA" id="ARBA00022982"/>
    </source>
</evidence>
<dbReference type="PANTHER" id="PTHR21268:SF2">
    <property type="entry name" value="NADH DEHYDROGENASE [UBIQUINONE] IRON-SULFUR PROTEIN 5"/>
    <property type="match status" value="1"/>
</dbReference>
<keyword evidence="11 12" id="KW-1015">Disulfide bond</keyword>
<evidence type="ECO:0000256" key="6">
    <source>
        <dbReference type="ARBA" id="ARBA00022660"/>
    </source>
</evidence>
<keyword evidence="13" id="KW-1185">Reference proteome</keyword>
<dbReference type="CTD" id="33179"/>
<dbReference type="Proteomes" id="UP000192223">
    <property type="component" value="Unplaced"/>
</dbReference>
<keyword evidence="5" id="KW-0813">Transport</keyword>
<keyword evidence="8" id="KW-0249">Electron transport</keyword>
<dbReference type="RefSeq" id="XP_018335700.1">
    <property type="nucleotide sequence ID" value="XM_018480198.2"/>
</dbReference>
<dbReference type="InterPro" id="IPR019342">
    <property type="entry name" value="NADH_UbQ_OxRdtase_FeS-su5"/>
</dbReference>
<evidence type="ECO:0000313" key="14">
    <source>
        <dbReference type="RefSeq" id="XP_018335700.1"/>
    </source>
</evidence>
<dbReference type="PROSITE" id="PS51808">
    <property type="entry name" value="CHCH"/>
    <property type="match status" value="1"/>
</dbReference>